<feature type="non-terminal residue" evidence="2">
    <location>
        <position position="75"/>
    </location>
</feature>
<gene>
    <name evidence="2" type="ORF">V5O48_019351</name>
</gene>
<feature type="non-terminal residue" evidence="2">
    <location>
        <position position="1"/>
    </location>
</feature>
<sequence length="75" mass="8591">ATLSSTLISLTSQIQQLEESIEALRAAEEKLKEKKIIYQVILHPLRRLPNELLGRIFLFSVESDLNDLHHLPVDD</sequence>
<dbReference type="EMBL" id="JBAHYK010004650">
    <property type="protein sequence ID" value="KAL0562730.1"/>
    <property type="molecule type" value="Genomic_DNA"/>
</dbReference>
<feature type="coiled-coil region" evidence="1">
    <location>
        <begin position="7"/>
        <end position="37"/>
    </location>
</feature>
<evidence type="ECO:0000313" key="2">
    <source>
        <dbReference type="EMBL" id="KAL0562730.1"/>
    </source>
</evidence>
<accession>A0ABR3EIQ7</accession>
<comment type="caution">
    <text evidence="2">The sequence shown here is derived from an EMBL/GenBank/DDBJ whole genome shotgun (WGS) entry which is preliminary data.</text>
</comment>
<keyword evidence="1" id="KW-0175">Coiled coil</keyword>
<name>A0ABR3EIQ7_9AGAR</name>
<keyword evidence="3" id="KW-1185">Reference proteome</keyword>
<evidence type="ECO:0000313" key="3">
    <source>
        <dbReference type="Proteomes" id="UP001465976"/>
    </source>
</evidence>
<evidence type="ECO:0000256" key="1">
    <source>
        <dbReference type="SAM" id="Coils"/>
    </source>
</evidence>
<protein>
    <submittedName>
        <fullName evidence="2">Uncharacterized protein</fullName>
    </submittedName>
</protein>
<organism evidence="2 3">
    <name type="scientific">Marasmius crinis-equi</name>
    <dbReference type="NCBI Taxonomy" id="585013"/>
    <lineage>
        <taxon>Eukaryota</taxon>
        <taxon>Fungi</taxon>
        <taxon>Dikarya</taxon>
        <taxon>Basidiomycota</taxon>
        <taxon>Agaricomycotina</taxon>
        <taxon>Agaricomycetes</taxon>
        <taxon>Agaricomycetidae</taxon>
        <taxon>Agaricales</taxon>
        <taxon>Marasmiineae</taxon>
        <taxon>Marasmiaceae</taxon>
        <taxon>Marasmius</taxon>
    </lineage>
</organism>
<dbReference type="Proteomes" id="UP001465976">
    <property type="component" value="Unassembled WGS sequence"/>
</dbReference>
<reference evidence="2 3" key="1">
    <citation type="submission" date="2024-02" db="EMBL/GenBank/DDBJ databases">
        <title>A draft genome for the cacao thread blight pathogen Marasmius crinis-equi.</title>
        <authorList>
            <person name="Cohen S.P."/>
            <person name="Baruah I.K."/>
            <person name="Amoako-Attah I."/>
            <person name="Bukari Y."/>
            <person name="Meinhardt L.W."/>
            <person name="Bailey B.A."/>
        </authorList>
    </citation>
    <scope>NUCLEOTIDE SEQUENCE [LARGE SCALE GENOMIC DNA]</scope>
    <source>
        <strain evidence="2 3">GH-76</strain>
    </source>
</reference>
<proteinExistence type="predicted"/>